<dbReference type="SMART" id="SM00413">
    <property type="entry name" value="ETS"/>
    <property type="match status" value="1"/>
</dbReference>
<dbReference type="InterPro" id="IPR046328">
    <property type="entry name" value="ETS_fam"/>
</dbReference>
<keyword evidence="3" id="KW-0539">Nucleus</keyword>
<dbReference type="GO" id="GO:0043565">
    <property type="term" value="F:sequence-specific DNA binding"/>
    <property type="evidence" value="ECO:0007669"/>
    <property type="project" value="InterPro"/>
</dbReference>
<evidence type="ECO:0008006" key="9">
    <source>
        <dbReference type="Google" id="ProtNLM"/>
    </source>
</evidence>
<proteinExistence type="inferred from homology"/>
<comment type="caution">
    <text evidence="7">The sequence shown here is derived from an EMBL/GenBank/DDBJ whole genome shotgun (WGS) entry which is preliminary data.</text>
</comment>
<dbReference type="Pfam" id="PF02198">
    <property type="entry name" value="SAM_PNT"/>
    <property type="match status" value="1"/>
</dbReference>
<dbReference type="InterPro" id="IPR013761">
    <property type="entry name" value="SAM/pointed_sf"/>
</dbReference>
<reference evidence="7" key="1">
    <citation type="journal article" date="2023" name="DNA Res.">
        <title>Chromosome-level genome assembly of Phrynocephalus forsythii using third-generation DNA sequencing and Hi-C analysis.</title>
        <authorList>
            <person name="Qi Y."/>
            <person name="Zhao W."/>
            <person name="Zhao Y."/>
            <person name="Niu C."/>
            <person name="Cao S."/>
            <person name="Zhang Y."/>
        </authorList>
    </citation>
    <scope>NUCLEOTIDE SEQUENCE</scope>
    <source>
        <tissue evidence="7">Muscle</tissue>
    </source>
</reference>
<dbReference type="GO" id="GO:0030154">
    <property type="term" value="P:cell differentiation"/>
    <property type="evidence" value="ECO:0007669"/>
    <property type="project" value="TreeGrafter"/>
</dbReference>
<evidence type="ECO:0000256" key="4">
    <source>
        <dbReference type="SAM" id="MobiDB-lite"/>
    </source>
</evidence>
<dbReference type="GO" id="GO:0005634">
    <property type="term" value="C:nucleus"/>
    <property type="evidence" value="ECO:0007669"/>
    <property type="project" value="UniProtKB-SubCell"/>
</dbReference>
<dbReference type="PROSITE" id="PS50061">
    <property type="entry name" value="ETS_DOMAIN_3"/>
    <property type="match status" value="1"/>
</dbReference>
<gene>
    <name evidence="7" type="ORF">JRQ81_000563</name>
</gene>
<dbReference type="GO" id="GO:0000981">
    <property type="term" value="F:DNA-binding transcription factor activity, RNA polymerase II-specific"/>
    <property type="evidence" value="ECO:0007669"/>
    <property type="project" value="TreeGrafter"/>
</dbReference>
<dbReference type="Gene3D" id="1.10.150.50">
    <property type="entry name" value="Transcription Factor, Ets-1"/>
    <property type="match status" value="1"/>
</dbReference>
<keyword evidence="8" id="KW-1185">Reference proteome</keyword>
<dbReference type="AlphaFoldDB" id="A0A9Q1B750"/>
<dbReference type="InterPro" id="IPR003118">
    <property type="entry name" value="Pointed_dom"/>
</dbReference>
<dbReference type="EMBL" id="JAPFRF010000001">
    <property type="protein sequence ID" value="KAJ7344613.1"/>
    <property type="molecule type" value="Genomic_DNA"/>
</dbReference>
<dbReference type="InterPro" id="IPR000418">
    <property type="entry name" value="Ets_dom"/>
</dbReference>
<name>A0A9Q1B750_9SAUR</name>
<dbReference type="SUPFAM" id="SSF47769">
    <property type="entry name" value="SAM/Pointed domain"/>
    <property type="match status" value="1"/>
</dbReference>
<keyword evidence="2 3" id="KW-0238">DNA-binding</keyword>
<dbReference type="OrthoDB" id="5961210at2759"/>
<dbReference type="PANTHER" id="PTHR11849:SF15">
    <property type="entry name" value="ETS-RELATED TRANSCRIPTION FACTOR ELF-5"/>
    <property type="match status" value="1"/>
</dbReference>
<organism evidence="7 8">
    <name type="scientific">Phrynocephalus forsythii</name>
    <dbReference type="NCBI Taxonomy" id="171643"/>
    <lineage>
        <taxon>Eukaryota</taxon>
        <taxon>Metazoa</taxon>
        <taxon>Chordata</taxon>
        <taxon>Craniata</taxon>
        <taxon>Vertebrata</taxon>
        <taxon>Euteleostomi</taxon>
        <taxon>Lepidosauria</taxon>
        <taxon>Squamata</taxon>
        <taxon>Bifurcata</taxon>
        <taxon>Unidentata</taxon>
        <taxon>Episquamata</taxon>
        <taxon>Toxicofera</taxon>
        <taxon>Iguania</taxon>
        <taxon>Acrodonta</taxon>
        <taxon>Agamidae</taxon>
        <taxon>Agaminae</taxon>
        <taxon>Phrynocephalus</taxon>
    </lineage>
</organism>
<dbReference type="Pfam" id="PF00178">
    <property type="entry name" value="Ets"/>
    <property type="match status" value="1"/>
</dbReference>
<evidence type="ECO:0000259" key="6">
    <source>
        <dbReference type="PROSITE" id="PS51433"/>
    </source>
</evidence>
<sequence>MKEQEHSHVENLASRDDKTSSERGRNLAAISGFDVVFVTTFSSLSNRYHCPLGATKMTYRDKRMMLDPVSHNTFLPNTICESLMSWSELFGVSDEDYFPFDHQTARCSSSWTSIYPEYWTRHNVCEWLQFCCDQYKLDANYISFSHFNISGQQLCCMTQEDFLNAAGICGEYLFFILQNIKAHGISFFQDNEDTKAPGQDCLQSSHLWEFVRDLLLSPEENCGILEWEDIDQGIFRVIKSDALAKMWGQRKKNDRMTYEKLSRALRYYYKTGILERVDRRLVYKFGKNAHGWQNSKL</sequence>
<evidence type="ECO:0000256" key="2">
    <source>
        <dbReference type="ARBA" id="ARBA00023125"/>
    </source>
</evidence>
<evidence type="ECO:0000259" key="5">
    <source>
        <dbReference type="PROSITE" id="PS50061"/>
    </source>
</evidence>
<evidence type="ECO:0000256" key="1">
    <source>
        <dbReference type="ARBA" id="ARBA00005562"/>
    </source>
</evidence>
<protein>
    <recommendedName>
        <fullName evidence="9">ETS-related transcription factor Elf-5</fullName>
    </recommendedName>
</protein>
<dbReference type="SMART" id="SM00251">
    <property type="entry name" value="SAM_PNT"/>
    <property type="match status" value="1"/>
</dbReference>
<dbReference type="PROSITE" id="PS00346">
    <property type="entry name" value="ETS_DOMAIN_2"/>
    <property type="match status" value="1"/>
</dbReference>
<comment type="similarity">
    <text evidence="1 3">Belongs to the ETS family.</text>
</comment>
<feature type="domain" description="PNT" evidence="6">
    <location>
        <begin position="98"/>
        <end position="184"/>
    </location>
</feature>
<dbReference type="SUPFAM" id="SSF46785">
    <property type="entry name" value="Winged helix' DNA-binding domain"/>
    <property type="match status" value="1"/>
</dbReference>
<evidence type="ECO:0000256" key="3">
    <source>
        <dbReference type="RuleBase" id="RU004019"/>
    </source>
</evidence>
<dbReference type="Proteomes" id="UP001142489">
    <property type="component" value="Unassembled WGS sequence"/>
</dbReference>
<feature type="domain" description="ETS" evidence="5">
    <location>
        <begin position="205"/>
        <end position="286"/>
    </location>
</feature>
<dbReference type="InterPro" id="IPR036388">
    <property type="entry name" value="WH-like_DNA-bd_sf"/>
</dbReference>
<feature type="region of interest" description="Disordered" evidence="4">
    <location>
        <begin position="1"/>
        <end position="21"/>
    </location>
</feature>
<dbReference type="FunFam" id="1.10.10.10:FF:000244">
    <property type="entry name" value="ETS-related transcription factor Elf-5 isoform X1"/>
    <property type="match status" value="1"/>
</dbReference>
<accession>A0A9Q1B750</accession>
<comment type="subcellular location">
    <subcellularLocation>
        <location evidence="3">Nucleus</location>
    </subcellularLocation>
</comment>
<dbReference type="PRINTS" id="PR00454">
    <property type="entry name" value="ETSDOMAIN"/>
</dbReference>
<dbReference type="Gene3D" id="1.10.10.10">
    <property type="entry name" value="Winged helix-like DNA-binding domain superfamily/Winged helix DNA-binding domain"/>
    <property type="match status" value="1"/>
</dbReference>
<evidence type="ECO:0000313" key="8">
    <source>
        <dbReference type="Proteomes" id="UP001142489"/>
    </source>
</evidence>
<dbReference type="InterPro" id="IPR036390">
    <property type="entry name" value="WH_DNA-bd_sf"/>
</dbReference>
<dbReference type="PANTHER" id="PTHR11849">
    <property type="entry name" value="ETS"/>
    <property type="match status" value="1"/>
</dbReference>
<dbReference type="PROSITE" id="PS51433">
    <property type="entry name" value="PNT"/>
    <property type="match status" value="1"/>
</dbReference>
<evidence type="ECO:0000313" key="7">
    <source>
        <dbReference type="EMBL" id="KAJ7344613.1"/>
    </source>
</evidence>